<feature type="region of interest" description="Disordered" evidence="1">
    <location>
        <begin position="1"/>
        <end position="29"/>
    </location>
</feature>
<feature type="compositionally biased region" description="Low complexity" evidence="1">
    <location>
        <begin position="8"/>
        <end position="26"/>
    </location>
</feature>
<proteinExistence type="predicted"/>
<accession>A0A9P9E6Z8</accession>
<keyword evidence="2" id="KW-1133">Transmembrane helix</keyword>
<feature type="transmembrane region" description="Helical" evidence="2">
    <location>
        <begin position="314"/>
        <end position="340"/>
    </location>
</feature>
<sequence length="556" mass="62623">MSPEAEHAPAAANLAPDANDPAVDANMSAKTNPTVGTLYSTKIKEIFPRIMEAMRDDEKMKRAERGTMKIISRLLCLLLCLAIFRIGLYSDLDRAARSAEEAKADWDVYFRAVTFDSRMNQKLGSLISTGLPKIYGEHQAHCLARGLMIADAHFKPFSMANHSNARNTAVAWIQETCNGYCFSCEPVKKLPPQIAQLHGWARLNHQVNGLYRILKDRLMTYKRWCWSALKSPNVEQPYQRVIPDPIRRDIVWITYKMPGCFQLRNCESGCQIYFNGTSNSNELVITKDSWSAALTQMENKHRIFQRYNQLWDNLFYVDLAFTWIEIIFMVCYTVIFGFIVGPKFVGETLAEGILFPRIPLSVLLPAALLWISSVFLDSSLLISTGLSDEQLAILTNLPQQICICLEGASAALFLVIFLSLWTPLLNVPFGFNFKKIYDTIVEISRPLEELNPIMPHPEKESETEDLGFKFGPDTTLDEDLETIRAALHGPENNSKVSSVLEQDIVDVLSTQAELGSERGGEEYDTDSPTPDDVISLSDRSFGDSDWSIVDETDSDN</sequence>
<dbReference type="AlphaFoldDB" id="A0A9P9E6Z8"/>
<comment type="caution">
    <text evidence="3">The sequence shown here is derived from an EMBL/GenBank/DDBJ whole genome shotgun (WGS) entry which is preliminary data.</text>
</comment>
<organism evidence="3 4">
    <name type="scientific">Dendryphion nanum</name>
    <dbReference type="NCBI Taxonomy" id="256645"/>
    <lineage>
        <taxon>Eukaryota</taxon>
        <taxon>Fungi</taxon>
        <taxon>Dikarya</taxon>
        <taxon>Ascomycota</taxon>
        <taxon>Pezizomycotina</taxon>
        <taxon>Dothideomycetes</taxon>
        <taxon>Pleosporomycetidae</taxon>
        <taxon>Pleosporales</taxon>
        <taxon>Torulaceae</taxon>
        <taxon>Dendryphion</taxon>
    </lineage>
</organism>
<gene>
    <name evidence="3" type="ORF">B0J11DRAFT_600638</name>
</gene>
<keyword evidence="2" id="KW-0472">Membrane</keyword>
<keyword evidence="2" id="KW-0812">Transmembrane</keyword>
<evidence type="ECO:0000256" key="2">
    <source>
        <dbReference type="SAM" id="Phobius"/>
    </source>
</evidence>
<evidence type="ECO:0000313" key="3">
    <source>
        <dbReference type="EMBL" id="KAH7132223.1"/>
    </source>
</evidence>
<dbReference type="EMBL" id="JAGMWT010000003">
    <property type="protein sequence ID" value="KAH7132223.1"/>
    <property type="molecule type" value="Genomic_DNA"/>
</dbReference>
<evidence type="ECO:0000256" key="1">
    <source>
        <dbReference type="SAM" id="MobiDB-lite"/>
    </source>
</evidence>
<evidence type="ECO:0000313" key="4">
    <source>
        <dbReference type="Proteomes" id="UP000700596"/>
    </source>
</evidence>
<name>A0A9P9E6Z8_9PLEO</name>
<feature type="region of interest" description="Disordered" evidence="1">
    <location>
        <begin position="510"/>
        <end position="556"/>
    </location>
</feature>
<keyword evidence="4" id="KW-1185">Reference proteome</keyword>
<feature type="transmembrane region" description="Helical" evidence="2">
    <location>
        <begin position="360"/>
        <end position="382"/>
    </location>
</feature>
<protein>
    <submittedName>
        <fullName evidence="3">Uncharacterized protein</fullName>
    </submittedName>
</protein>
<dbReference type="Proteomes" id="UP000700596">
    <property type="component" value="Unassembled WGS sequence"/>
</dbReference>
<feature type="transmembrane region" description="Helical" evidence="2">
    <location>
        <begin position="403"/>
        <end position="424"/>
    </location>
</feature>
<reference evidence="3" key="1">
    <citation type="journal article" date="2021" name="Nat. Commun.">
        <title>Genetic determinants of endophytism in the Arabidopsis root mycobiome.</title>
        <authorList>
            <person name="Mesny F."/>
            <person name="Miyauchi S."/>
            <person name="Thiergart T."/>
            <person name="Pickel B."/>
            <person name="Atanasova L."/>
            <person name="Karlsson M."/>
            <person name="Huettel B."/>
            <person name="Barry K.W."/>
            <person name="Haridas S."/>
            <person name="Chen C."/>
            <person name="Bauer D."/>
            <person name="Andreopoulos W."/>
            <person name="Pangilinan J."/>
            <person name="LaButti K."/>
            <person name="Riley R."/>
            <person name="Lipzen A."/>
            <person name="Clum A."/>
            <person name="Drula E."/>
            <person name="Henrissat B."/>
            <person name="Kohler A."/>
            <person name="Grigoriev I.V."/>
            <person name="Martin F.M."/>
            <person name="Hacquard S."/>
        </authorList>
    </citation>
    <scope>NUCLEOTIDE SEQUENCE</scope>
    <source>
        <strain evidence="3">MPI-CAGE-CH-0243</strain>
    </source>
</reference>
<feature type="transmembrane region" description="Helical" evidence="2">
    <location>
        <begin position="70"/>
        <end position="88"/>
    </location>
</feature>